<evidence type="ECO:0000256" key="3">
    <source>
        <dbReference type="ARBA" id="ARBA00022737"/>
    </source>
</evidence>
<gene>
    <name evidence="8" type="ORF">BDV25DRAFT_170388</name>
</gene>
<feature type="domain" description="ABC transporter" evidence="7">
    <location>
        <begin position="1199"/>
        <end position="1426"/>
    </location>
</feature>
<dbReference type="PROSITE" id="PS50893">
    <property type="entry name" value="ABC_TRANSPORTER_2"/>
    <property type="match status" value="2"/>
</dbReference>
<dbReference type="Pfam" id="PF00005">
    <property type="entry name" value="ABC_tran"/>
    <property type="match status" value="2"/>
</dbReference>
<dbReference type="Gene3D" id="3.40.50.300">
    <property type="entry name" value="P-loop containing nucleotide triphosphate hydrolases"/>
    <property type="match status" value="2"/>
</dbReference>
<feature type="transmembrane region" description="Helical" evidence="6">
    <location>
        <begin position="1020"/>
        <end position="1043"/>
    </location>
</feature>
<keyword evidence="6" id="KW-0472">Membrane</keyword>
<dbReference type="PROSITE" id="PS00211">
    <property type="entry name" value="ABC_TRANSPORTER_1"/>
    <property type="match status" value="2"/>
</dbReference>
<dbReference type="PANTHER" id="PTHR19229:SF36">
    <property type="entry name" value="ATP-BINDING CASSETTE SUB-FAMILY A MEMBER 2"/>
    <property type="match status" value="1"/>
</dbReference>
<dbReference type="GO" id="GO:0016887">
    <property type="term" value="F:ATP hydrolysis activity"/>
    <property type="evidence" value="ECO:0007669"/>
    <property type="project" value="InterPro"/>
</dbReference>
<feature type="transmembrane region" description="Helical" evidence="6">
    <location>
        <begin position="1133"/>
        <end position="1157"/>
    </location>
</feature>
<comment type="subcellular location">
    <subcellularLocation>
        <location evidence="1">Membrane</location>
        <topology evidence="1">Multi-pass membrane protein</topology>
    </subcellularLocation>
</comment>
<dbReference type="InterPro" id="IPR017871">
    <property type="entry name" value="ABC_transporter-like_CS"/>
</dbReference>
<feature type="transmembrane region" description="Helical" evidence="6">
    <location>
        <begin position="346"/>
        <end position="364"/>
    </location>
</feature>
<dbReference type="GO" id="GO:0005524">
    <property type="term" value="F:ATP binding"/>
    <property type="evidence" value="ECO:0007669"/>
    <property type="project" value="UniProtKB-KW"/>
</dbReference>
<keyword evidence="9" id="KW-1185">Reference proteome</keyword>
<dbReference type="OrthoDB" id="8061355at2759"/>
<feature type="transmembrane region" description="Helical" evidence="6">
    <location>
        <begin position="319"/>
        <end position="340"/>
    </location>
</feature>
<feature type="transmembrane region" description="Helical" evidence="6">
    <location>
        <begin position="1092"/>
        <end position="1121"/>
    </location>
</feature>
<evidence type="ECO:0000313" key="8">
    <source>
        <dbReference type="EMBL" id="KAE8152512.1"/>
    </source>
</evidence>
<feature type="transmembrane region" description="Helical" evidence="6">
    <location>
        <begin position="806"/>
        <end position="826"/>
    </location>
</feature>
<dbReference type="Proteomes" id="UP000325780">
    <property type="component" value="Unassembled WGS sequence"/>
</dbReference>
<feature type="transmembrane region" description="Helical" evidence="6">
    <location>
        <begin position="1055"/>
        <end position="1080"/>
    </location>
</feature>
<protein>
    <submittedName>
        <fullName evidence="8">P-loop containing nucleoside triphosphate hydrolase protein</fullName>
    </submittedName>
</protein>
<keyword evidence="4" id="KW-0547">Nucleotide-binding</keyword>
<dbReference type="EMBL" id="ML742052">
    <property type="protein sequence ID" value="KAE8152512.1"/>
    <property type="molecule type" value="Genomic_DNA"/>
</dbReference>
<dbReference type="GO" id="GO:0140359">
    <property type="term" value="F:ABC-type transporter activity"/>
    <property type="evidence" value="ECO:0007669"/>
    <property type="project" value="InterPro"/>
</dbReference>
<feature type="transmembrane region" description="Helical" evidence="6">
    <location>
        <begin position="284"/>
        <end position="307"/>
    </location>
</feature>
<sequence>MANLFFRQVRTLTAKNLLLVFVRPVFTTVLRAFILPIIFTAFLSYARNLFIEPATYGIGKPTPLQPLPDALDLVSGGRNKLVFVHNGLVSGSVERVIDSVTESIQLSSDQVHVLSSENDLRDLCRTSLRGVSTCIAAAVFYSSPTEGPYGIWNYSIRTDAALGAGINIDNHHNDQEIYLLPLQHSIDSAISRVNTTTDQNILPSEISEYPFTSLTQKQRRDDIRVRYMGSITDIIAVVIFIGIVGVTYQLTGLVAMEREIGMSQLIDCMMPNNSQWQSQAVRFIAAHLALDGVYGVGWIVMGVILKYGIYNKTSAGITVVYNILAGLALSSFSIFGASFFKKAQLSGVSIVIACLLLGVIAQMVPASTNGAVVVLGLLFPSMNYVYFHIFMARWERQNQPTNLVHAAPESPWSLPGIILWVLLVIQILIYPVLAAVVERVLYGTASESRQAVYSDTPTALSLKAFTKSYDPGWFYKNISRRLGSKRHGVLAVNDLTMDSTTLDAIAGQSKPSSGEININFGVNGGGFGLCPQRNVLWDTLTVKEHIKTFNRLKATGNVDNEQEMMHLLHGCDLDKKTTSFTRILSGGQKRKVQLAMMLTGGSSVCCVDEVSSGLDPISRRKIWDILLAERGSRTILLTTHFLDEADLLADHIAILSKGVLKAQGSTVELKNQLGSGYRIHVLKVPGSEAKLRGLFQSVPQKANFEEITYNVQSSGEAARFISDLEQHGVTEYRVSGPTIEDVFLKVAEELELSNSQSNVANGTYDEKGEPVTDKGLRLLAGRRIGMALQAWYLFRKRATILRRNPLPYLAAFLIPVIAAGLVTLFLKGVNKSGCTAESTSRTPSSKSLSSLDGFQIVVGPSNKVSTDTLETMLSPLTRSPNGDTGASTEPSSLYHMVDSFLEFNNYIKNNYANVTPGGFYLGDASSNPTLAWEGDNGEFPLAAVIQNMFNQQLSNTSINLQFQFFDIPLPQDAGKTLQLIIYFGLAMSVFPALFALYPTVERLRNVRSLHFSNGVRGFSLWLAYLGFDFFIVVISSVLAIIIFRAVSDIWSQLAAFALAAGGQCVLFLIYFIAYMCVLTYAPTENIDHYVEIAHFTIGVVSPAGNLLRAMFTALNAFSILCRGNEIASYPGEVTLYGGPILYLIVQSFVLFMLLLWVDEGPFFTLKWTKSKPNDEEEKSPLEQDSATEISRATDSNHGLRVLHLTKSFQQFTAVEDVTFSVNRGEVFALLGPNGAGKTTTISLIRGDTQPSRNGGDIFVDNISVLKNRASARSHLGVCPQFDAIDQMTVLEHLTFYARIRGVPDISHNINEVMRAVGLTQFKHRMATALSGGNKRKLSLGIALMGNPTVLLLDEPFSGMDAASKRVMWKTLAAVSTGRSIVLTTHSMEEADALAHRAGIMAKRMLALGTSTSLRERYGNRYHVHLVHNQAPHTTNEDMQRIRDWVGQTLPGAIVEDKTYHGQLRFTVPATAAHTFSHTDDGIMPLSDLDIVSDAQNDSKRGSGIVELFSRLEESKDALGVQFYSVSQTTLDQVFLTIVGRHNVAEEGAEQAKK</sequence>
<evidence type="ECO:0000259" key="7">
    <source>
        <dbReference type="PROSITE" id="PS50893"/>
    </source>
</evidence>
<keyword evidence="5" id="KW-0067">ATP-binding</keyword>
<feature type="transmembrane region" description="Helical" evidence="6">
    <location>
        <begin position="412"/>
        <end position="437"/>
    </location>
</feature>
<dbReference type="InterPro" id="IPR003593">
    <property type="entry name" value="AAA+_ATPase"/>
</dbReference>
<evidence type="ECO:0000256" key="5">
    <source>
        <dbReference type="ARBA" id="ARBA00022840"/>
    </source>
</evidence>
<evidence type="ECO:0000256" key="6">
    <source>
        <dbReference type="SAM" id="Phobius"/>
    </source>
</evidence>
<accession>A0A5N6U1U6</accession>
<dbReference type="SMART" id="SM00382">
    <property type="entry name" value="AAA"/>
    <property type="match status" value="2"/>
</dbReference>
<keyword evidence="8" id="KW-0378">Hydrolase</keyword>
<keyword evidence="3" id="KW-0677">Repeat</keyword>
<dbReference type="GO" id="GO:0005319">
    <property type="term" value="F:lipid transporter activity"/>
    <property type="evidence" value="ECO:0007669"/>
    <property type="project" value="TreeGrafter"/>
</dbReference>
<keyword evidence="6" id="KW-1133">Transmembrane helix</keyword>
<keyword evidence="6" id="KW-0812">Transmembrane</keyword>
<reference evidence="8 9" key="1">
    <citation type="submission" date="2019-04" db="EMBL/GenBank/DDBJ databases">
        <title>Friends and foes A comparative genomics study of 23 Aspergillus species from section Flavi.</title>
        <authorList>
            <consortium name="DOE Joint Genome Institute"/>
            <person name="Kjaerbolling I."/>
            <person name="Vesth T."/>
            <person name="Frisvad J.C."/>
            <person name="Nybo J.L."/>
            <person name="Theobald S."/>
            <person name="Kildgaard S."/>
            <person name="Isbrandt T."/>
            <person name="Kuo A."/>
            <person name="Sato A."/>
            <person name="Lyhne E.K."/>
            <person name="Kogle M.E."/>
            <person name="Wiebenga A."/>
            <person name="Kun R.S."/>
            <person name="Lubbers R.J."/>
            <person name="Makela M.R."/>
            <person name="Barry K."/>
            <person name="Chovatia M."/>
            <person name="Clum A."/>
            <person name="Daum C."/>
            <person name="Haridas S."/>
            <person name="He G."/>
            <person name="LaButti K."/>
            <person name="Lipzen A."/>
            <person name="Mondo S."/>
            <person name="Riley R."/>
            <person name="Salamov A."/>
            <person name="Simmons B.A."/>
            <person name="Magnuson J.K."/>
            <person name="Henrissat B."/>
            <person name="Mortensen U.H."/>
            <person name="Larsen T.O."/>
            <person name="Devries R.P."/>
            <person name="Grigoriev I.V."/>
            <person name="Machida M."/>
            <person name="Baker S.E."/>
            <person name="Andersen M.R."/>
        </authorList>
    </citation>
    <scope>NUCLEOTIDE SEQUENCE [LARGE SCALE GENOMIC DNA]</scope>
    <source>
        <strain evidence="8 9">IBT 18842</strain>
    </source>
</reference>
<evidence type="ECO:0000256" key="2">
    <source>
        <dbReference type="ARBA" id="ARBA00022448"/>
    </source>
</evidence>
<dbReference type="CDD" id="cd03263">
    <property type="entry name" value="ABC_subfamily_A"/>
    <property type="match status" value="1"/>
</dbReference>
<proteinExistence type="predicted"/>
<evidence type="ECO:0000256" key="1">
    <source>
        <dbReference type="ARBA" id="ARBA00004141"/>
    </source>
</evidence>
<organism evidence="8 9">
    <name type="scientific">Aspergillus avenaceus</name>
    <dbReference type="NCBI Taxonomy" id="36643"/>
    <lineage>
        <taxon>Eukaryota</taxon>
        <taxon>Fungi</taxon>
        <taxon>Dikarya</taxon>
        <taxon>Ascomycota</taxon>
        <taxon>Pezizomycotina</taxon>
        <taxon>Eurotiomycetes</taxon>
        <taxon>Eurotiomycetidae</taxon>
        <taxon>Eurotiales</taxon>
        <taxon>Aspergillaceae</taxon>
        <taxon>Aspergillus</taxon>
        <taxon>Aspergillus subgen. Circumdati</taxon>
    </lineage>
</organism>
<dbReference type="SUPFAM" id="SSF52540">
    <property type="entry name" value="P-loop containing nucleoside triphosphate hydrolases"/>
    <property type="match status" value="2"/>
</dbReference>
<dbReference type="FunFam" id="3.40.50.300:FF:001345">
    <property type="entry name" value="Related to ABC transporter"/>
    <property type="match status" value="1"/>
</dbReference>
<dbReference type="PANTHER" id="PTHR19229">
    <property type="entry name" value="ATP-BINDING CASSETTE TRANSPORTER SUBFAMILY A ABCA"/>
    <property type="match status" value="1"/>
</dbReference>
<dbReference type="InterPro" id="IPR003439">
    <property type="entry name" value="ABC_transporter-like_ATP-bd"/>
</dbReference>
<evidence type="ECO:0000313" key="9">
    <source>
        <dbReference type="Proteomes" id="UP000325780"/>
    </source>
</evidence>
<keyword evidence="2" id="KW-0813">Transport</keyword>
<dbReference type="InterPro" id="IPR026082">
    <property type="entry name" value="ABCA"/>
</dbReference>
<feature type="transmembrane region" description="Helical" evidence="6">
    <location>
        <begin position="371"/>
        <end position="392"/>
    </location>
</feature>
<name>A0A5N6U1U6_ASPAV</name>
<dbReference type="GO" id="GO:0016020">
    <property type="term" value="C:membrane"/>
    <property type="evidence" value="ECO:0007669"/>
    <property type="project" value="UniProtKB-SubCell"/>
</dbReference>
<feature type="transmembrane region" description="Helical" evidence="6">
    <location>
        <begin position="20"/>
        <end position="43"/>
    </location>
</feature>
<evidence type="ECO:0000256" key="4">
    <source>
        <dbReference type="ARBA" id="ARBA00022741"/>
    </source>
</evidence>
<feature type="domain" description="ABC transporter" evidence="7">
    <location>
        <begin position="460"/>
        <end position="682"/>
    </location>
</feature>
<dbReference type="InterPro" id="IPR027417">
    <property type="entry name" value="P-loop_NTPase"/>
</dbReference>
<feature type="transmembrane region" description="Helical" evidence="6">
    <location>
        <begin position="227"/>
        <end position="248"/>
    </location>
</feature>
<feature type="transmembrane region" description="Helical" evidence="6">
    <location>
        <begin position="979"/>
        <end position="1000"/>
    </location>
</feature>